<reference evidence="7" key="1">
    <citation type="submission" date="2019-12" db="EMBL/GenBank/DDBJ databases">
        <authorList>
            <person name="Cremers G."/>
        </authorList>
    </citation>
    <scope>NUCLEOTIDE SEQUENCE</scope>
    <source>
        <strain evidence="7">Mbul1</strain>
    </source>
</reference>
<dbReference type="AlphaFoldDB" id="A0A679IP88"/>
<feature type="transmembrane region" description="Helical" evidence="6">
    <location>
        <begin position="44"/>
        <end position="70"/>
    </location>
</feature>
<dbReference type="EMBL" id="LR743504">
    <property type="protein sequence ID" value="CAA2100478.1"/>
    <property type="molecule type" value="Genomic_DNA"/>
</dbReference>
<organism evidence="7">
    <name type="scientific">Methylobacterium bullatum</name>
    <dbReference type="NCBI Taxonomy" id="570505"/>
    <lineage>
        <taxon>Bacteria</taxon>
        <taxon>Pseudomonadati</taxon>
        <taxon>Pseudomonadota</taxon>
        <taxon>Alphaproteobacteria</taxon>
        <taxon>Hyphomicrobiales</taxon>
        <taxon>Methylobacteriaceae</taxon>
        <taxon>Methylobacterium</taxon>
    </lineage>
</organism>
<evidence type="ECO:0000256" key="1">
    <source>
        <dbReference type="ARBA" id="ARBA00004651"/>
    </source>
</evidence>
<sequence length="430" mass="45255">MHGLSRLARRFILMLGGEVTQSAFHFGINIVLARSLSPHDYGRFAILFLVGGLSLTYIRSLAGVPATITIPPRAGRRAARGFDVTFGTVAVILSATIGAGVCAALMATSDINALAGSLFVGLWSLRSYLRLALFAKHRPAISGLGDVVFALSGTAFTVAMIHFQGAPGLDETLFALACANGLGIVASLALLREPIRLSLGRSVRRRYGAMIPTLSWSLVNVTTANVQGQGQSLLVAAMAGPAAYAPMAATFVLFSPLRLSASALINMVQPEVAGHLARGDFPLARRFALICSGLLGLGCIAYGVIVLWALELIEHKLFAGQFTGAPMTLIAVAAWAIVTVSLIHAPMRVLMETMQDFRPLSVIAGVSVGIGAVAVIGLLLVAQPAWSLFGVLGSEVVVLAGCLWMLKPWRSARHPMRPGLGSDLEARPGR</sequence>
<evidence type="ECO:0000256" key="6">
    <source>
        <dbReference type="SAM" id="Phobius"/>
    </source>
</evidence>
<evidence type="ECO:0000313" key="7">
    <source>
        <dbReference type="EMBL" id="CAA2100478.1"/>
    </source>
</evidence>
<feature type="transmembrane region" description="Helical" evidence="6">
    <location>
        <begin position="386"/>
        <end position="406"/>
    </location>
</feature>
<evidence type="ECO:0000256" key="2">
    <source>
        <dbReference type="ARBA" id="ARBA00022475"/>
    </source>
</evidence>
<keyword evidence="3 6" id="KW-0812">Transmembrane</keyword>
<feature type="transmembrane region" description="Helical" evidence="6">
    <location>
        <begin position="12"/>
        <end position="32"/>
    </location>
</feature>
<feature type="transmembrane region" description="Helical" evidence="6">
    <location>
        <begin position="173"/>
        <end position="191"/>
    </location>
</feature>
<gene>
    <name evidence="7" type="ORF">MBUL_00690</name>
</gene>
<proteinExistence type="predicted"/>
<feature type="transmembrane region" description="Helical" evidence="6">
    <location>
        <begin position="357"/>
        <end position="380"/>
    </location>
</feature>
<dbReference type="PANTHER" id="PTHR30250:SF11">
    <property type="entry name" value="O-ANTIGEN TRANSPORTER-RELATED"/>
    <property type="match status" value="1"/>
</dbReference>
<accession>A0A679IP88</accession>
<evidence type="ECO:0008006" key="8">
    <source>
        <dbReference type="Google" id="ProtNLM"/>
    </source>
</evidence>
<evidence type="ECO:0000256" key="3">
    <source>
        <dbReference type="ARBA" id="ARBA00022692"/>
    </source>
</evidence>
<feature type="transmembrane region" description="Helical" evidence="6">
    <location>
        <begin position="82"/>
        <end position="107"/>
    </location>
</feature>
<evidence type="ECO:0000256" key="4">
    <source>
        <dbReference type="ARBA" id="ARBA00022989"/>
    </source>
</evidence>
<feature type="transmembrane region" description="Helical" evidence="6">
    <location>
        <begin position="141"/>
        <end position="161"/>
    </location>
</feature>
<name>A0A679IP88_9HYPH</name>
<feature type="transmembrane region" description="Helical" evidence="6">
    <location>
        <begin position="287"/>
        <end position="310"/>
    </location>
</feature>
<dbReference type="GO" id="GO:0005886">
    <property type="term" value="C:plasma membrane"/>
    <property type="evidence" value="ECO:0007669"/>
    <property type="project" value="UniProtKB-SubCell"/>
</dbReference>
<dbReference type="PANTHER" id="PTHR30250">
    <property type="entry name" value="PST FAMILY PREDICTED COLANIC ACID TRANSPORTER"/>
    <property type="match status" value="1"/>
</dbReference>
<keyword evidence="2" id="KW-1003">Cell membrane</keyword>
<dbReference type="InterPro" id="IPR050833">
    <property type="entry name" value="Poly_Biosynth_Transport"/>
</dbReference>
<protein>
    <recommendedName>
        <fullName evidence="8">Polysaccharide biosynthesis protein C-terminal domain-containing protein</fullName>
    </recommendedName>
</protein>
<feature type="transmembrane region" description="Helical" evidence="6">
    <location>
        <begin position="322"/>
        <end position="345"/>
    </location>
</feature>
<evidence type="ECO:0000256" key="5">
    <source>
        <dbReference type="ARBA" id="ARBA00023136"/>
    </source>
</evidence>
<keyword evidence="4 6" id="KW-1133">Transmembrane helix</keyword>
<feature type="transmembrane region" description="Helical" evidence="6">
    <location>
        <begin position="113"/>
        <end position="129"/>
    </location>
</feature>
<comment type="subcellular location">
    <subcellularLocation>
        <location evidence="1">Cell membrane</location>
        <topology evidence="1">Multi-pass membrane protein</topology>
    </subcellularLocation>
</comment>
<keyword evidence="5 6" id="KW-0472">Membrane</keyword>